<dbReference type="OrthoDB" id="4191831at2759"/>
<protein>
    <recommendedName>
        <fullName evidence="3">F-box domain-containing protein</fullName>
    </recommendedName>
</protein>
<dbReference type="Proteomes" id="UP000077266">
    <property type="component" value="Unassembled WGS sequence"/>
</dbReference>
<dbReference type="InterPro" id="IPR032675">
    <property type="entry name" value="LRR_dom_sf"/>
</dbReference>
<reference evidence="1 2" key="1">
    <citation type="journal article" date="2016" name="Mol. Biol. Evol.">
        <title>Comparative Genomics of Early-Diverging Mushroom-Forming Fungi Provides Insights into the Origins of Lignocellulose Decay Capabilities.</title>
        <authorList>
            <person name="Nagy L.G."/>
            <person name="Riley R."/>
            <person name="Tritt A."/>
            <person name="Adam C."/>
            <person name="Daum C."/>
            <person name="Floudas D."/>
            <person name="Sun H."/>
            <person name="Yadav J.S."/>
            <person name="Pangilinan J."/>
            <person name="Larsson K.H."/>
            <person name="Matsuura K."/>
            <person name="Barry K."/>
            <person name="Labutti K."/>
            <person name="Kuo R."/>
            <person name="Ohm R.A."/>
            <person name="Bhattacharya S.S."/>
            <person name="Shirouzu T."/>
            <person name="Yoshinaga Y."/>
            <person name="Martin F.M."/>
            <person name="Grigoriev I.V."/>
            <person name="Hibbett D.S."/>
        </authorList>
    </citation>
    <scope>NUCLEOTIDE SEQUENCE [LARGE SCALE GENOMIC DNA]</scope>
    <source>
        <strain evidence="1 2">HHB12029</strain>
    </source>
</reference>
<proteinExistence type="predicted"/>
<organism evidence="1 2">
    <name type="scientific">Exidia glandulosa HHB12029</name>
    <dbReference type="NCBI Taxonomy" id="1314781"/>
    <lineage>
        <taxon>Eukaryota</taxon>
        <taxon>Fungi</taxon>
        <taxon>Dikarya</taxon>
        <taxon>Basidiomycota</taxon>
        <taxon>Agaricomycotina</taxon>
        <taxon>Agaricomycetes</taxon>
        <taxon>Auriculariales</taxon>
        <taxon>Exidiaceae</taxon>
        <taxon>Exidia</taxon>
    </lineage>
</organism>
<evidence type="ECO:0008006" key="3">
    <source>
        <dbReference type="Google" id="ProtNLM"/>
    </source>
</evidence>
<sequence length="448" mass="50806">MGITLNHDVLEQIVAHVDRSSLPAVCLVSRTLEHTGRRYLYENISVRAERAFVLFYTFIYARPQVGQLVRSYSELSSLNHVLIPAWSAERFRMLAQALARMNNLRTVRLRTPVRDVFTAGRGDDFSAALSGMPDLTSLMLHFVPSACGSLFVDLRASLTSIAVQGLVNEADGLPAGLAQLLQACKQSLTVLRLSTMDISMVLILHQDDSVWPNVDLLDISFCTADARLARAFPALRILIARDSVVPVAALLCAPDTWPHLQSLNLSHDFDVLEDAELPTPRTLDTFRVFEGRDAMFAGPHYEHLQDVLSIVACEALRHLTVCAMPWKTRDAQRLAVMCSKLESLSIHCDGVHAVSNLFDGLLGLRMLRRFDIIYRHLQRNLTFDQEGIAMDILYLGRTIPTIREARLKSWAGDPLHSVHWRWHRDEVFEHWTFETLPYEYTDEEFWLD</sequence>
<accession>A0A165MEL7</accession>
<dbReference type="EMBL" id="KV425912">
    <property type="protein sequence ID" value="KZV99160.1"/>
    <property type="molecule type" value="Genomic_DNA"/>
</dbReference>
<dbReference type="InParanoid" id="A0A165MEL7"/>
<evidence type="ECO:0000313" key="1">
    <source>
        <dbReference type="EMBL" id="KZV99160.1"/>
    </source>
</evidence>
<dbReference type="SUPFAM" id="SSF52047">
    <property type="entry name" value="RNI-like"/>
    <property type="match status" value="1"/>
</dbReference>
<keyword evidence="2" id="KW-1185">Reference proteome</keyword>
<dbReference type="AlphaFoldDB" id="A0A165MEL7"/>
<evidence type="ECO:0000313" key="2">
    <source>
        <dbReference type="Proteomes" id="UP000077266"/>
    </source>
</evidence>
<name>A0A165MEL7_EXIGL</name>
<gene>
    <name evidence="1" type="ORF">EXIGLDRAFT_762926</name>
</gene>
<dbReference type="Gene3D" id="3.80.10.10">
    <property type="entry name" value="Ribonuclease Inhibitor"/>
    <property type="match status" value="1"/>
</dbReference>